<dbReference type="CDD" id="cd07505">
    <property type="entry name" value="HAD_BPGM-like"/>
    <property type="match status" value="1"/>
</dbReference>
<dbReference type="Gene3D" id="1.10.150.240">
    <property type="entry name" value="Putative phosphatase, domain 2"/>
    <property type="match status" value="1"/>
</dbReference>
<dbReference type="Pfam" id="PF00702">
    <property type="entry name" value="Hydrolase"/>
    <property type="match status" value="1"/>
</dbReference>
<dbReference type="RefSeq" id="WP_014523316.1">
    <property type="nucleotide sequence ID" value="NC_017945.3"/>
</dbReference>
<name>A0AAU8PLU9_CORPS</name>
<proteinExistence type="predicted"/>
<dbReference type="EMBL" id="CP003540">
    <property type="protein sequence ID" value="AFK16696.1"/>
    <property type="molecule type" value="Genomic_DNA"/>
</dbReference>
<keyword evidence="1" id="KW-0378">Hydrolase</keyword>
<dbReference type="PANTHER" id="PTHR18901">
    <property type="entry name" value="2-DEOXYGLUCOSE-6-PHOSPHATE PHOSPHATASE 2"/>
    <property type="match status" value="1"/>
</dbReference>
<dbReference type="Proteomes" id="UP000006465">
    <property type="component" value="Chromosome"/>
</dbReference>
<organism evidence="1 2">
    <name type="scientific">Corynebacterium pseudotuberculosis 258</name>
    <dbReference type="NCBI Taxonomy" id="1168865"/>
    <lineage>
        <taxon>Bacteria</taxon>
        <taxon>Bacillati</taxon>
        <taxon>Actinomycetota</taxon>
        <taxon>Actinomycetes</taxon>
        <taxon>Mycobacteriales</taxon>
        <taxon>Corynebacteriaceae</taxon>
        <taxon>Corynebacterium</taxon>
    </lineage>
</organism>
<dbReference type="Gene3D" id="3.40.50.1000">
    <property type="entry name" value="HAD superfamily/HAD-like"/>
    <property type="match status" value="1"/>
</dbReference>
<reference evidence="1 2" key="1">
    <citation type="journal article" date="2013" name="J. Biotechnol.">
        <title>Genome sequence of Corynebacterium pseudotuberculosis biovar equi strain 258 and prediction of antigenic targets to improve biotechnological vaccine production.</title>
        <authorList>
            <person name="Soares S.C."/>
            <person name="Trost E."/>
            <person name="Ramos R.T."/>
            <person name="Carneiro A.R."/>
            <person name="Santos A.R."/>
            <person name="Pinto A.C."/>
            <person name="Barbosa E."/>
            <person name="Aburjaile F."/>
            <person name="Ali A."/>
            <person name="Diniz C.A."/>
            <person name="Hassan S.S."/>
            <person name="Fiaux K."/>
            <person name="Guimaraes L.C."/>
            <person name="Bakhtiar S.M."/>
            <person name="Pereira U."/>
            <person name="Almeida S.S."/>
            <person name="Abreu V.A."/>
            <person name="Rocha F.S."/>
            <person name="Dorella F.A."/>
            <person name="Miyoshi A."/>
            <person name="Silva A."/>
            <person name="Azevedo V."/>
            <person name="Tauch A."/>
        </authorList>
    </citation>
    <scope>NUCLEOTIDE SEQUENCE [LARGE SCALE GENOMIC DNA]</scope>
    <source>
        <strain evidence="1 2">258</strain>
    </source>
</reference>
<dbReference type="InterPro" id="IPR036412">
    <property type="entry name" value="HAD-like_sf"/>
</dbReference>
<accession>A0AAU8PLU9</accession>
<dbReference type="NCBIfam" id="TIGR01509">
    <property type="entry name" value="HAD-SF-IA-v3"/>
    <property type="match status" value="1"/>
</dbReference>
<evidence type="ECO:0000313" key="1">
    <source>
        <dbReference type="EMBL" id="AFK16696.1"/>
    </source>
</evidence>
<dbReference type="GO" id="GO:0016787">
    <property type="term" value="F:hydrolase activity"/>
    <property type="evidence" value="ECO:0007669"/>
    <property type="project" value="UniProtKB-KW"/>
</dbReference>
<protein>
    <submittedName>
        <fullName evidence="1">HAD-IA family hydrolase</fullName>
    </submittedName>
</protein>
<dbReference type="InterPro" id="IPR023198">
    <property type="entry name" value="PGP-like_dom2"/>
</dbReference>
<dbReference type="InterPro" id="IPR006439">
    <property type="entry name" value="HAD-SF_hydro_IA"/>
</dbReference>
<dbReference type="InterPro" id="IPR023214">
    <property type="entry name" value="HAD_sf"/>
</dbReference>
<dbReference type="SFLD" id="SFLDS00003">
    <property type="entry name" value="Haloacid_Dehalogenase"/>
    <property type="match status" value="1"/>
</dbReference>
<gene>
    <name evidence="1" type="ORF">CP258_05445</name>
</gene>
<dbReference type="PANTHER" id="PTHR18901:SF38">
    <property type="entry name" value="PSEUDOURIDINE-5'-PHOSPHATASE"/>
    <property type="match status" value="1"/>
</dbReference>
<dbReference type="PRINTS" id="PR00413">
    <property type="entry name" value="HADHALOGNASE"/>
</dbReference>
<dbReference type="SFLD" id="SFLDG01129">
    <property type="entry name" value="C1.5:_HAD__Beta-PGM__Phosphata"/>
    <property type="match status" value="1"/>
</dbReference>
<dbReference type="SUPFAM" id="SSF56784">
    <property type="entry name" value="HAD-like"/>
    <property type="match status" value="1"/>
</dbReference>
<dbReference type="KEGG" id="coe:CP258_05445"/>
<sequence>MLEAILWDMDGTLADSEGIWAEATFAMSEEMGNRLTADQQLQTIGASFDFTLGLCANNAGLALDSNSREFWKNRLFSQVSALFATELTLKPGLSGLLDSVHQAGIPMAIATNTVRRVAQHSIHAIGESYFDATICGDEVANPKPAPDIYCEAAQRLKTQPRHCIAFEDSYNGMLSALAAGCIVIGVPEQDDMRIPKGVTLMNDLHGSTDFSGVTLNTVEGWFNKIST</sequence>
<evidence type="ECO:0000313" key="2">
    <source>
        <dbReference type="Proteomes" id="UP000006465"/>
    </source>
</evidence>
<dbReference type="AlphaFoldDB" id="A0AAU8PLU9"/>